<geneLocation type="plasmid" evidence="6 7">
    <name>pAMI1</name>
</geneLocation>
<keyword evidence="2 6" id="KW-0808">Transferase</keyword>
<dbReference type="HOGENOM" id="CLU_1223777_0_0_5"/>
<gene>
    <name evidence="6" type="ORF">JCM7686_pAMI1p026</name>
</gene>
<keyword evidence="6" id="KW-0012">Acyltransferase</keyword>
<protein>
    <submittedName>
        <fullName evidence="6">Acyl-homoserine-lactone synthase</fullName>
        <ecNumber evidence="6">2.3.1.184</ecNumber>
    </submittedName>
</protein>
<dbReference type="PANTHER" id="PTHR39322">
    <property type="entry name" value="ACYL-HOMOSERINE-LACTONE SYNTHASE"/>
    <property type="match status" value="1"/>
</dbReference>
<dbReference type="GO" id="GO:0009372">
    <property type="term" value="P:quorum sensing"/>
    <property type="evidence" value="ECO:0007669"/>
    <property type="project" value="UniProtKB-UniRule"/>
</dbReference>
<name>S5XZ99_PARAH</name>
<dbReference type="Pfam" id="PF00765">
    <property type="entry name" value="Autoind_synth"/>
    <property type="match status" value="1"/>
</dbReference>
<dbReference type="InterPro" id="IPR001690">
    <property type="entry name" value="Autoind_synthase"/>
</dbReference>
<evidence type="ECO:0000256" key="2">
    <source>
        <dbReference type="ARBA" id="ARBA00022679"/>
    </source>
</evidence>
<dbReference type="PANTHER" id="PTHR39322:SF1">
    <property type="entry name" value="ISOVALERYL-HOMOSERINE LACTONE SYNTHASE"/>
    <property type="match status" value="1"/>
</dbReference>
<dbReference type="Gene3D" id="3.40.630.30">
    <property type="match status" value="1"/>
</dbReference>
<keyword evidence="1 5" id="KW-0673">Quorum sensing</keyword>
<keyword evidence="7" id="KW-1185">Reference proteome</keyword>
<evidence type="ECO:0000313" key="6">
    <source>
        <dbReference type="EMBL" id="AGT10612.1"/>
    </source>
</evidence>
<dbReference type="OrthoDB" id="6169313at2"/>
<organism evidence="6 7">
    <name type="scientific">Paracoccus aminophilus JCM 7686</name>
    <dbReference type="NCBI Taxonomy" id="1367847"/>
    <lineage>
        <taxon>Bacteria</taxon>
        <taxon>Pseudomonadati</taxon>
        <taxon>Pseudomonadota</taxon>
        <taxon>Alphaproteobacteria</taxon>
        <taxon>Rhodobacterales</taxon>
        <taxon>Paracoccaceae</taxon>
        <taxon>Paracoccus</taxon>
    </lineage>
</organism>
<dbReference type="KEGG" id="pami:JCM7686_pAMI1p026"/>
<keyword evidence="4 5" id="KW-0071">Autoinducer synthesis</keyword>
<evidence type="ECO:0000313" key="7">
    <source>
        <dbReference type="Proteomes" id="UP000015480"/>
    </source>
</evidence>
<dbReference type="SUPFAM" id="SSF55729">
    <property type="entry name" value="Acyl-CoA N-acyltransferases (Nat)"/>
    <property type="match status" value="1"/>
</dbReference>
<dbReference type="Proteomes" id="UP000015480">
    <property type="component" value="Plasmid pAMI1"/>
</dbReference>
<dbReference type="PROSITE" id="PS51187">
    <property type="entry name" value="AUTOINDUCER_SYNTH_2"/>
    <property type="match status" value="1"/>
</dbReference>
<evidence type="ECO:0000256" key="4">
    <source>
        <dbReference type="ARBA" id="ARBA00022929"/>
    </source>
</evidence>
<dbReference type="GO" id="GO:0007165">
    <property type="term" value="P:signal transduction"/>
    <property type="evidence" value="ECO:0007669"/>
    <property type="project" value="TreeGrafter"/>
</dbReference>
<proteinExistence type="inferred from homology"/>
<evidence type="ECO:0000256" key="5">
    <source>
        <dbReference type="PROSITE-ProRule" id="PRU00533"/>
    </source>
</evidence>
<dbReference type="InterPro" id="IPR016181">
    <property type="entry name" value="Acyl_CoA_acyltransferase"/>
</dbReference>
<reference evidence="6 7" key="1">
    <citation type="journal article" date="2014" name="BMC Genomics">
        <title>Architecture and functions of a multipartite genome of the methylotrophic bacterium Paracoccus aminophilus JCM 7686, containing primary and secondary chromids.</title>
        <authorList>
            <person name="Dziewit L."/>
            <person name="Czarnecki J."/>
            <person name="Wibberg D."/>
            <person name="Radlinska M."/>
            <person name="Mrozek P."/>
            <person name="Szymczak M."/>
            <person name="Schluter A."/>
            <person name="Puhler A."/>
            <person name="Bartosik D."/>
        </authorList>
    </citation>
    <scope>NUCLEOTIDE SEQUENCE [LARGE SCALE GENOMIC DNA]</scope>
    <source>
        <strain evidence="6">JCM 7686</strain>
        <plasmid evidence="7">Plasmid pAMI1</plasmid>
    </source>
</reference>
<keyword evidence="3" id="KW-0949">S-adenosyl-L-methionine</keyword>
<evidence type="ECO:0000256" key="1">
    <source>
        <dbReference type="ARBA" id="ARBA00022654"/>
    </source>
</evidence>
<dbReference type="AlphaFoldDB" id="S5XZ99"/>
<keyword evidence="6" id="KW-0614">Plasmid</keyword>
<dbReference type="EC" id="2.3.1.184" evidence="6"/>
<evidence type="ECO:0000256" key="3">
    <source>
        <dbReference type="ARBA" id="ARBA00022691"/>
    </source>
</evidence>
<accession>S5XZ99</accession>
<dbReference type="PATRIC" id="fig|1367847.3.peg.3537"/>
<comment type="similarity">
    <text evidence="5">Belongs to the autoinducer synthase family.</text>
</comment>
<dbReference type="GO" id="GO:0061579">
    <property type="term" value="F:N-acyl homoserine lactone synthase activity"/>
    <property type="evidence" value="ECO:0007669"/>
    <property type="project" value="UniProtKB-EC"/>
</dbReference>
<sequence>MLSTDQPKPAQKSVMGLTSDDGLHVSILRLPASAPLWYLVGLYMTLRKEVFIAQKEWSLWQAEDMEFEQYDTFDTVYVIAHRDGAVLGGGRLRRADQLTGTGSIIYSYMIRDAVLGMLPGLPTELCFEEPPTDKATWELTRFVSIGGAGVAALMLRAINDFLFSEGGKSCLCLGTPAFLRMARRVGWAVQAVGPVCGNKDGRFLVFDCPIMDPATLPSHGINMRHQ</sequence>
<dbReference type="RefSeq" id="WP_020952761.1">
    <property type="nucleotide sequence ID" value="NC_022042.1"/>
</dbReference>
<dbReference type="EMBL" id="CP006651">
    <property type="protein sequence ID" value="AGT10612.1"/>
    <property type="molecule type" value="Genomic_DNA"/>
</dbReference>